<evidence type="ECO:0000313" key="6">
    <source>
        <dbReference type="EMBL" id="GGH48416.1"/>
    </source>
</evidence>
<reference evidence="6" key="2">
    <citation type="submission" date="2020-09" db="EMBL/GenBank/DDBJ databases">
        <authorList>
            <person name="Sun Q."/>
            <person name="Zhou Y."/>
        </authorList>
    </citation>
    <scope>NUCLEOTIDE SEQUENCE</scope>
    <source>
        <strain evidence="6">CGMCC 1.15794</strain>
    </source>
</reference>
<organism evidence="6 7">
    <name type="scientific">Microbacterium album</name>
    <dbReference type="NCBI Taxonomy" id="2053191"/>
    <lineage>
        <taxon>Bacteria</taxon>
        <taxon>Bacillati</taxon>
        <taxon>Actinomycetota</taxon>
        <taxon>Actinomycetes</taxon>
        <taxon>Micrococcales</taxon>
        <taxon>Microbacteriaceae</taxon>
        <taxon>Microbacterium</taxon>
    </lineage>
</organism>
<evidence type="ECO:0000256" key="2">
    <source>
        <dbReference type="ARBA" id="ARBA00022723"/>
    </source>
</evidence>
<dbReference type="GO" id="GO:0016787">
    <property type="term" value="F:hydrolase activity"/>
    <property type="evidence" value="ECO:0007669"/>
    <property type="project" value="UniProtKB-KW"/>
</dbReference>
<evidence type="ECO:0000256" key="1">
    <source>
        <dbReference type="ARBA" id="ARBA00007749"/>
    </source>
</evidence>
<evidence type="ECO:0000313" key="7">
    <source>
        <dbReference type="Proteomes" id="UP000657592"/>
    </source>
</evidence>
<feature type="domain" description="Metallo-beta-lactamase" evidence="5">
    <location>
        <begin position="74"/>
        <end position="280"/>
    </location>
</feature>
<keyword evidence="3" id="KW-0378">Hydrolase</keyword>
<evidence type="ECO:0000256" key="4">
    <source>
        <dbReference type="ARBA" id="ARBA00022833"/>
    </source>
</evidence>
<accession>A0A917MN57</accession>
<dbReference type="AlphaFoldDB" id="A0A917MN57"/>
<dbReference type="SMART" id="SM00849">
    <property type="entry name" value="Lactamase_B"/>
    <property type="match status" value="1"/>
</dbReference>
<evidence type="ECO:0000256" key="3">
    <source>
        <dbReference type="ARBA" id="ARBA00022801"/>
    </source>
</evidence>
<protein>
    <submittedName>
        <fullName evidence="6">MBL fold metallo-hydrolase</fullName>
    </submittedName>
</protein>
<dbReference type="InterPro" id="IPR036866">
    <property type="entry name" value="RibonucZ/Hydroxyglut_hydro"/>
</dbReference>
<dbReference type="InterPro" id="IPR051013">
    <property type="entry name" value="MBL_superfamily_lactonases"/>
</dbReference>
<dbReference type="PANTHER" id="PTHR42978:SF6">
    <property type="entry name" value="QUORUM-QUENCHING LACTONASE YTNP-RELATED"/>
    <property type="match status" value="1"/>
</dbReference>
<reference evidence="6" key="1">
    <citation type="journal article" date="2014" name="Int. J. Syst. Evol. Microbiol.">
        <title>Complete genome sequence of Corynebacterium casei LMG S-19264T (=DSM 44701T), isolated from a smear-ripened cheese.</title>
        <authorList>
            <consortium name="US DOE Joint Genome Institute (JGI-PGF)"/>
            <person name="Walter F."/>
            <person name="Albersmeier A."/>
            <person name="Kalinowski J."/>
            <person name="Ruckert C."/>
        </authorList>
    </citation>
    <scope>NUCLEOTIDE SEQUENCE</scope>
    <source>
        <strain evidence="6">CGMCC 1.15794</strain>
    </source>
</reference>
<proteinExistence type="inferred from homology"/>
<dbReference type="GO" id="GO:0046872">
    <property type="term" value="F:metal ion binding"/>
    <property type="evidence" value="ECO:0007669"/>
    <property type="project" value="UniProtKB-KW"/>
</dbReference>
<dbReference type="EMBL" id="BMJY01000014">
    <property type="protein sequence ID" value="GGH48416.1"/>
    <property type="molecule type" value="Genomic_DNA"/>
</dbReference>
<dbReference type="Gene3D" id="3.60.15.10">
    <property type="entry name" value="Ribonuclease Z/Hydroxyacylglutathione hydrolase-like"/>
    <property type="match status" value="1"/>
</dbReference>
<dbReference type="SUPFAM" id="SSF56281">
    <property type="entry name" value="Metallo-hydrolase/oxidoreductase"/>
    <property type="match status" value="1"/>
</dbReference>
<dbReference type="InterPro" id="IPR001279">
    <property type="entry name" value="Metallo-B-lactamas"/>
</dbReference>
<dbReference type="PANTHER" id="PTHR42978">
    <property type="entry name" value="QUORUM-QUENCHING LACTONASE YTNP-RELATED-RELATED"/>
    <property type="match status" value="1"/>
</dbReference>
<sequence>MNRPNDFPTPATLPTSLDAYALSGSFRVGAFTVHHLSDGLAFGPRQSWFHGIDDDVWMPVLGISDPSAPFPLNFGLFVVVGGGSVTLVDSGFGPEAERFEGIRGGNELLARLAEIGIAPEDVDHVLQTHLHPDHCGGLVQDAPHGAVPTFPRARVHVHAAEVAHWTGPDTAENFMAPYVRSRIEPIAAAGLLRTFAEATAIAPGVTALPLAGHTPGHTVALVADGDRSCLLVGDLAHHPVHFRHHDWHHDLDVDADAHTTARETLCSLAASLGAVVTAPHMPVLTLGRISRDVDPTGAPGDARWSWTRVDPEDVGGVLR</sequence>
<comment type="caution">
    <text evidence="6">The sequence shown here is derived from an EMBL/GenBank/DDBJ whole genome shotgun (WGS) entry which is preliminary data.</text>
</comment>
<name>A0A917MN57_9MICO</name>
<dbReference type="Proteomes" id="UP000657592">
    <property type="component" value="Unassembled WGS sequence"/>
</dbReference>
<gene>
    <name evidence="6" type="ORF">GCM10010921_25860</name>
</gene>
<comment type="similarity">
    <text evidence="1">Belongs to the metallo-beta-lactamase superfamily.</text>
</comment>
<keyword evidence="2" id="KW-0479">Metal-binding</keyword>
<evidence type="ECO:0000259" key="5">
    <source>
        <dbReference type="SMART" id="SM00849"/>
    </source>
</evidence>
<keyword evidence="4" id="KW-0862">Zinc</keyword>
<dbReference type="RefSeq" id="WP_188756724.1">
    <property type="nucleotide sequence ID" value="NZ_BMJY01000014.1"/>
</dbReference>
<dbReference type="Pfam" id="PF00753">
    <property type="entry name" value="Lactamase_B"/>
    <property type="match status" value="1"/>
</dbReference>
<keyword evidence="7" id="KW-1185">Reference proteome</keyword>
<dbReference type="CDD" id="cd07720">
    <property type="entry name" value="OPHC2-like_MBL-fold"/>
    <property type="match status" value="1"/>
</dbReference>